<reference evidence="3 4" key="1">
    <citation type="submission" date="2019-08" db="EMBL/GenBank/DDBJ databases">
        <title>In-depth cultivation of the pig gut microbiome towards novel bacterial diversity and tailored functional studies.</title>
        <authorList>
            <person name="Wylensek D."/>
            <person name="Hitch T.C.A."/>
            <person name="Clavel T."/>
        </authorList>
    </citation>
    <scope>NUCLEOTIDE SEQUENCE [LARGE SCALE GENOMIC DNA]</scope>
    <source>
        <strain evidence="3 4">WCA3-601-WT-6J</strain>
    </source>
</reference>
<evidence type="ECO:0000259" key="1">
    <source>
        <dbReference type="Pfam" id="PF04466"/>
    </source>
</evidence>
<dbReference type="AlphaFoldDB" id="A0A6I2UAX2"/>
<organism evidence="3 4">
    <name type="scientific">Ruthenibacterium lactatiformans</name>
    <dbReference type="NCBI Taxonomy" id="1550024"/>
    <lineage>
        <taxon>Bacteria</taxon>
        <taxon>Bacillati</taxon>
        <taxon>Bacillota</taxon>
        <taxon>Clostridia</taxon>
        <taxon>Eubacteriales</taxon>
        <taxon>Oscillospiraceae</taxon>
        <taxon>Ruthenibacterium</taxon>
    </lineage>
</organism>
<name>A0A6I2UAX2_9FIRM</name>
<dbReference type="InterPro" id="IPR035413">
    <property type="entry name" value="Terminase_L_C"/>
</dbReference>
<dbReference type="PANTHER" id="PTHR39184:SF1">
    <property type="entry name" value="PBSX PHAGE TERMINASE LARGE SUBUNIT"/>
    <property type="match status" value="1"/>
</dbReference>
<feature type="domain" description="Phage terminase large subunit C-terminal" evidence="2">
    <location>
        <begin position="277"/>
        <end position="416"/>
    </location>
</feature>
<feature type="domain" description="Phage terminase large subunit N-terminal" evidence="1">
    <location>
        <begin position="44"/>
        <end position="244"/>
    </location>
</feature>
<dbReference type="PANTHER" id="PTHR39184">
    <property type="match status" value="1"/>
</dbReference>
<proteinExistence type="predicted"/>
<dbReference type="Pfam" id="PF17288">
    <property type="entry name" value="Terminase_3C"/>
    <property type="match status" value="1"/>
</dbReference>
<dbReference type="InterPro" id="IPR035412">
    <property type="entry name" value="Terminase_L_N"/>
</dbReference>
<accession>A0A6I2UAX2</accession>
<dbReference type="Gene3D" id="3.40.50.300">
    <property type="entry name" value="P-loop containing nucleotide triphosphate hydrolases"/>
    <property type="match status" value="1"/>
</dbReference>
<evidence type="ECO:0000259" key="2">
    <source>
        <dbReference type="Pfam" id="PF17288"/>
    </source>
</evidence>
<dbReference type="Proteomes" id="UP000431913">
    <property type="component" value="Unassembled WGS sequence"/>
</dbReference>
<evidence type="ECO:0000313" key="4">
    <source>
        <dbReference type="Proteomes" id="UP000431913"/>
    </source>
</evidence>
<gene>
    <name evidence="3" type="ORF">FYJ76_14255</name>
</gene>
<sequence length="427" mass="48523">MRCRRKTGTSARGCRSLSKLLVNERISPAFRDLLWQILHEHPHTVVCKGGRGSTKSSFIGIAVVILLLQHPQCHAVVLRKIANTLRNSVYAQIQWAIGALGLQDMFRCTVSPMEITYLPTGQKILFFGLDKPEKLKSIKLPFGYIGLDWFEEADQFSGEAEIRNVKQSTLRGGEFAMTFLSFNPPAAARNWANRYARETEPGKIVHHSTYLTTPRDWLGQRFFDDAEFLKKTKPTSYRHEYLGEAVGNGTQVFDNIRLEPITKAQINSFGEITSGVDWGWYPDPWAFNRMSYDAARRTLYIFDELTRRKLNNFETARLVLSRIPEGEDVIADSAEKKSCGDYRDMGINCFDAVKKPGSVRTSIMWLQGLAAIVIDPVRCPDTAKEFTEYEYETTKDGEVTSAYPDADNHHIDGVRYGTNRIWLRVGT</sequence>
<evidence type="ECO:0000313" key="3">
    <source>
        <dbReference type="EMBL" id="MST93079.1"/>
    </source>
</evidence>
<dbReference type="Gene3D" id="3.30.420.280">
    <property type="match status" value="1"/>
</dbReference>
<dbReference type="Pfam" id="PF04466">
    <property type="entry name" value="Terminase_3"/>
    <property type="match status" value="1"/>
</dbReference>
<dbReference type="EMBL" id="VUNJ01000019">
    <property type="protein sequence ID" value="MST93079.1"/>
    <property type="molecule type" value="Genomic_DNA"/>
</dbReference>
<dbReference type="InterPro" id="IPR027417">
    <property type="entry name" value="P-loop_NTPase"/>
</dbReference>
<protein>
    <submittedName>
        <fullName evidence="3">PBSX family phage terminase large subunit</fullName>
    </submittedName>
</protein>
<dbReference type="NCBIfam" id="TIGR01547">
    <property type="entry name" value="phage_term_2"/>
    <property type="match status" value="1"/>
</dbReference>
<dbReference type="InterPro" id="IPR006437">
    <property type="entry name" value="Phage_terminase_lsu"/>
</dbReference>
<comment type="caution">
    <text evidence="3">The sequence shown here is derived from an EMBL/GenBank/DDBJ whole genome shotgun (WGS) entry which is preliminary data.</text>
</comment>
<dbReference type="InterPro" id="IPR052380">
    <property type="entry name" value="Viral_DNA_packaging_terminase"/>
</dbReference>